<dbReference type="InterPro" id="IPR034660">
    <property type="entry name" value="DinB/YfiT-like"/>
</dbReference>
<keyword evidence="2" id="KW-0378">Hydrolase</keyword>
<accession>A0A0P9EUJ2</accession>
<dbReference type="Pfam" id="PF12867">
    <property type="entry name" value="DinB_2"/>
    <property type="match status" value="1"/>
</dbReference>
<comment type="caution">
    <text evidence="2">The sequence shown here is derived from an EMBL/GenBank/DDBJ whole genome shotgun (WGS) entry which is preliminary data.</text>
</comment>
<feature type="domain" description="DinB-like" evidence="1">
    <location>
        <begin position="31"/>
        <end position="164"/>
    </location>
</feature>
<dbReference type="GO" id="GO:0016787">
    <property type="term" value="F:hydrolase activity"/>
    <property type="evidence" value="ECO:0007669"/>
    <property type="project" value="UniProtKB-KW"/>
</dbReference>
<keyword evidence="3" id="KW-1185">Reference proteome</keyword>
<evidence type="ECO:0000313" key="3">
    <source>
        <dbReference type="Proteomes" id="UP000050482"/>
    </source>
</evidence>
<gene>
    <name evidence="2" type="ORF">AN477_16815</name>
</gene>
<dbReference type="Proteomes" id="UP000050482">
    <property type="component" value="Unassembled WGS sequence"/>
</dbReference>
<reference evidence="2 3" key="1">
    <citation type="submission" date="2015-09" db="EMBL/GenBank/DDBJ databases">
        <title>Draft genome sequence of Alicyclobacillus ferrooxydans DSM 22381.</title>
        <authorList>
            <person name="Hemp J."/>
        </authorList>
    </citation>
    <scope>NUCLEOTIDE SEQUENCE [LARGE SCALE GENOMIC DNA]</scope>
    <source>
        <strain evidence="2 3">TC-34</strain>
    </source>
</reference>
<dbReference type="RefSeq" id="WP_054970328.1">
    <property type="nucleotide sequence ID" value="NZ_LJCO01000072.1"/>
</dbReference>
<dbReference type="AlphaFoldDB" id="A0A0P9EUJ2"/>
<dbReference type="InterPro" id="IPR024775">
    <property type="entry name" value="DinB-like"/>
</dbReference>
<dbReference type="NCBIfam" id="NF009807">
    <property type="entry name" value="PRK13291.1"/>
    <property type="match status" value="1"/>
</dbReference>
<dbReference type="SUPFAM" id="SSF109854">
    <property type="entry name" value="DinB/YfiT-like putative metalloenzymes"/>
    <property type="match status" value="1"/>
</dbReference>
<dbReference type="OrthoDB" id="9796039at2"/>
<dbReference type="Gene3D" id="1.20.120.450">
    <property type="entry name" value="dinb family like domain"/>
    <property type="match status" value="1"/>
</dbReference>
<protein>
    <submittedName>
        <fullName evidence="2">Metal-dependent hydrolase</fullName>
    </submittedName>
</protein>
<sequence length="173" mass="19510">MDLSYPIGRPQIPEVIDDAVIQSWIHDVLASPDALKAAVAGLTTDQLDTPYRPDGWTVRQVVHHLADTHMHTYTNFKHALTEDNPVIKPIDINAFAALPDSTAGEIEMSLLMFEGIQRRWAFLMKSMSPSDLERTFEHPRAGKRPLSAILGVYAWHAKHHTAHITGLRERMGW</sequence>
<evidence type="ECO:0000259" key="1">
    <source>
        <dbReference type="Pfam" id="PF12867"/>
    </source>
</evidence>
<name>A0A0P9EUJ2_9BACL</name>
<evidence type="ECO:0000313" key="2">
    <source>
        <dbReference type="EMBL" id="KPV42632.1"/>
    </source>
</evidence>
<proteinExistence type="predicted"/>
<dbReference type="PATRIC" id="fig|471514.4.peg.1221"/>
<organism evidence="2 3">
    <name type="scientific">Alicyclobacillus ferrooxydans</name>
    <dbReference type="NCBI Taxonomy" id="471514"/>
    <lineage>
        <taxon>Bacteria</taxon>
        <taxon>Bacillati</taxon>
        <taxon>Bacillota</taxon>
        <taxon>Bacilli</taxon>
        <taxon>Bacillales</taxon>
        <taxon>Alicyclobacillaceae</taxon>
        <taxon>Alicyclobacillus</taxon>
    </lineage>
</organism>
<dbReference type="STRING" id="471514.AN477_16815"/>
<dbReference type="EMBL" id="LJCO01000072">
    <property type="protein sequence ID" value="KPV42632.1"/>
    <property type="molecule type" value="Genomic_DNA"/>
</dbReference>